<keyword evidence="2" id="KW-1185">Reference proteome</keyword>
<accession>A0A5J4NQE4</accession>
<evidence type="ECO:0000313" key="2">
    <source>
        <dbReference type="Proteomes" id="UP000324629"/>
    </source>
</evidence>
<comment type="caution">
    <text evidence="1">The sequence shown here is derived from an EMBL/GenBank/DDBJ whole genome shotgun (WGS) entry which is preliminary data.</text>
</comment>
<sequence>MSLPTLSVVSDSESSLIISEDFVRLRNECAELLHDMNSWIDRFDNRANTNRPFTHPRNLSAFQVIYIELRQWLNYIQRCSHRRSNMSLCRCESYLSQNYLEALISREADFNRLCVIGCEILNGDISTNWSSMLASFYEDEKMPSLRDNIIAAQLAEIIRMWHGTMKHQQCDKLCCLRYIELDIEEAEAKLRSTNRQTYSLKIMLTKPSPSTSINVACAVDELKAQHAALKQTLRTLSFAGRLLQLLVSSSVGPVARNTQLSNEVTPQSLLDQEVRGETNTRHLTGRIQDLVDAAHDIWVLQLELRERWKFRCRPAAASELVGRLSYEIVSFI</sequence>
<name>A0A5J4NQE4_9TREM</name>
<evidence type="ECO:0000313" key="1">
    <source>
        <dbReference type="EMBL" id="KAA3677649.1"/>
    </source>
</evidence>
<gene>
    <name evidence="1" type="ORF">DEA37_0006687</name>
</gene>
<dbReference type="AlphaFoldDB" id="A0A5J4NQE4"/>
<protein>
    <submittedName>
        <fullName evidence="1">Uncharacterized protein</fullName>
    </submittedName>
</protein>
<dbReference type="EMBL" id="QNGE01001405">
    <property type="protein sequence ID" value="KAA3677649.1"/>
    <property type="molecule type" value="Genomic_DNA"/>
</dbReference>
<dbReference type="Proteomes" id="UP000324629">
    <property type="component" value="Unassembled WGS sequence"/>
</dbReference>
<reference evidence="1 2" key="1">
    <citation type="journal article" date="2019" name="Gigascience">
        <title>Whole-genome sequence of the oriental lung fluke Paragonimus westermani.</title>
        <authorList>
            <person name="Oey H."/>
            <person name="Zakrzewski M."/>
            <person name="Narain K."/>
            <person name="Devi K.R."/>
            <person name="Agatsuma T."/>
            <person name="Nawaratna S."/>
            <person name="Gobert G.N."/>
            <person name="Jones M.K."/>
            <person name="Ragan M.A."/>
            <person name="McManus D.P."/>
            <person name="Krause L."/>
        </authorList>
    </citation>
    <scope>NUCLEOTIDE SEQUENCE [LARGE SCALE GENOMIC DNA]</scope>
    <source>
        <strain evidence="1 2">IND2009</strain>
    </source>
</reference>
<organism evidence="1 2">
    <name type="scientific">Paragonimus westermani</name>
    <dbReference type="NCBI Taxonomy" id="34504"/>
    <lineage>
        <taxon>Eukaryota</taxon>
        <taxon>Metazoa</taxon>
        <taxon>Spiralia</taxon>
        <taxon>Lophotrochozoa</taxon>
        <taxon>Platyhelminthes</taxon>
        <taxon>Trematoda</taxon>
        <taxon>Digenea</taxon>
        <taxon>Plagiorchiida</taxon>
        <taxon>Troglotremata</taxon>
        <taxon>Troglotrematidae</taxon>
        <taxon>Paragonimus</taxon>
    </lineage>
</organism>
<proteinExistence type="predicted"/>